<feature type="compositionally biased region" description="Low complexity" evidence="2">
    <location>
        <begin position="465"/>
        <end position="483"/>
    </location>
</feature>
<sequence length="851" mass="94399">MAHGVVDVIGEDNASVKIVNQQQPIQTNNHQQQQQRKSVGVMGSRRIFTAAFKLKVLDSYRNDIDCRGNQRATARKYGIHRRQIQKWLQCEDNLRSSCAENGAIVNNSSITTAPSNVPTSVISNKSTDSTIITCITSTILSPTPATPQTPALNLSLARLHGDELVGRQGPPLPPPPPSTPSQVSSRHPVHPPAGSPITNQSYQQGINPVPVHTLLIGYNEFTNQDSQNNLHNHNQQHHQLHHQHSEDTVEQKYYTLNHSGYDQTASYHVTNNDIGVYQQPPVPLLTYQSSATGYNGIVNDCHLVGTRLHETGHVPSCRSLSGNSSPVIKSERASPDSPATPGSCSDTPSSPANIITTTTTIASNNITLSSYQSHHHDITDNDTAVVHFEPRACTVLDSKKLSHEIQLTEELAQLNNDNTVIQKIKLEPELSIPEEEIFQTHEEINGSEERNCSNYQCSERSINSISPRGISSSSGQSSTSCSDSETDPLEFSSVTPVNPVGDLSRRRSFSLRFKLDVLDAFHRDIAVAGNQRATARKFGINRRQVQKWLGQESELRGEIILRGGDMRQRLGPFQDTTIIELPVDLTTTNLDSDQSSALSPIYFCDSSTQRLGNYYSPVGIDITDISQSRTCNLSCCTDNISVTTSPINSRTCYSDSQSNYYCYSERDSIETVHDRRDLSLLKRSYCEMSCCYESLPSPKRIHIEDEPQEMPLCLVISKQIKEPIQSEPVTSTVPTPPVTAAPSPKKDAILFKPYLDNPISKPVDDSISSNNYSITNNIKKNIINNNNNCNSICNLNEEKEKHQDYAVDISLRLPVSWRTSTHHHRVVGGFSEFSDGIRSAFDRYQTSSHYI</sequence>
<evidence type="ECO:0000256" key="1">
    <source>
        <dbReference type="ARBA" id="ARBA00023125"/>
    </source>
</evidence>
<gene>
    <name evidence="4" type="ORF">PV328_007406</name>
</gene>
<feature type="region of interest" description="Disordered" evidence="2">
    <location>
        <begin position="164"/>
        <end position="204"/>
    </location>
</feature>
<reference evidence="4" key="1">
    <citation type="journal article" date="2023" name="bioRxiv">
        <title>Scaffold-level genome assemblies of two parasitoid biocontrol wasps reveal the parthenogenesis mechanism and an associated novel virus.</title>
        <authorList>
            <person name="Inwood S."/>
            <person name="Skelly J."/>
            <person name="Guhlin J."/>
            <person name="Harrop T."/>
            <person name="Goldson S."/>
            <person name="Dearden P."/>
        </authorList>
    </citation>
    <scope>NUCLEOTIDE SEQUENCE</scope>
    <source>
        <strain evidence="4">Irish</strain>
        <tissue evidence="4">Whole body</tissue>
    </source>
</reference>
<dbReference type="Proteomes" id="UP001168990">
    <property type="component" value="Unassembled WGS sequence"/>
</dbReference>
<evidence type="ECO:0000313" key="4">
    <source>
        <dbReference type="EMBL" id="KAK0159951.1"/>
    </source>
</evidence>
<dbReference type="PANTHER" id="PTHR33215">
    <property type="entry name" value="PROTEIN DISTAL ANTENNA"/>
    <property type="match status" value="1"/>
</dbReference>
<keyword evidence="1" id="KW-0238">DNA-binding</keyword>
<accession>A0AA39C8Q0</accession>
<feature type="domain" description="Brinker DNA-binding" evidence="3">
    <location>
        <begin position="506"/>
        <end position="556"/>
    </location>
</feature>
<organism evidence="4 5">
    <name type="scientific">Microctonus aethiopoides</name>
    <dbReference type="NCBI Taxonomy" id="144406"/>
    <lineage>
        <taxon>Eukaryota</taxon>
        <taxon>Metazoa</taxon>
        <taxon>Ecdysozoa</taxon>
        <taxon>Arthropoda</taxon>
        <taxon>Hexapoda</taxon>
        <taxon>Insecta</taxon>
        <taxon>Pterygota</taxon>
        <taxon>Neoptera</taxon>
        <taxon>Endopterygota</taxon>
        <taxon>Hymenoptera</taxon>
        <taxon>Apocrita</taxon>
        <taxon>Ichneumonoidea</taxon>
        <taxon>Braconidae</taxon>
        <taxon>Euphorinae</taxon>
        <taxon>Microctonus</taxon>
    </lineage>
</organism>
<evidence type="ECO:0000259" key="3">
    <source>
        <dbReference type="Pfam" id="PF09607"/>
    </source>
</evidence>
<dbReference type="Pfam" id="PF09607">
    <property type="entry name" value="BrkDBD"/>
    <property type="match status" value="2"/>
</dbReference>
<feature type="domain" description="Brinker DNA-binding" evidence="3">
    <location>
        <begin position="43"/>
        <end position="99"/>
    </location>
</feature>
<feature type="compositionally biased region" description="Polar residues" evidence="2">
    <location>
        <begin position="318"/>
        <end position="327"/>
    </location>
</feature>
<feature type="region of interest" description="Disordered" evidence="2">
    <location>
        <begin position="317"/>
        <end position="351"/>
    </location>
</feature>
<dbReference type="InterPro" id="IPR051839">
    <property type="entry name" value="RD_transcriptional_regulator"/>
</dbReference>
<dbReference type="Gene3D" id="1.10.10.60">
    <property type="entry name" value="Homeodomain-like"/>
    <property type="match status" value="2"/>
</dbReference>
<dbReference type="InterPro" id="IPR018586">
    <property type="entry name" value="Brinker_DNA-bd"/>
</dbReference>
<feature type="compositionally biased region" description="Pro residues" evidence="2">
    <location>
        <begin position="170"/>
        <end position="179"/>
    </location>
</feature>
<dbReference type="PANTHER" id="PTHR33215:SF13">
    <property type="entry name" value="PROTEIN DISTAL ANTENNA"/>
    <property type="match status" value="1"/>
</dbReference>
<dbReference type="GO" id="GO:0003677">
    <property type="term" value="F:DNA binding"/>
    <property type="evidence" value="ECO:0007669"/>
    <property type="project" value="UniProtKB-KW"/>
</dbReference>
<keyword evidence="5" id="KW-1185">Reference proteome</keyword>
<evidence type="ECO:0000256" key="2">
    <source>
        <dbReference type="SAM" id="MobiDB-lite"/>
    </source>
</evidence>
<comment type="caution">
    <text evidence="4">The sequence shown here is derived from an EMBL/GenBank/DDBJ whole genome shotgun (WGS) entry which is preliminary data.</text>
</comment>
<feature type="region of interest" description="Disordered" evidence="2">
    <location>
        <begin position="465"/>
        <end position="497"/>
    </location>
</feature>
<protein>
    <recommendedName>
        <fullName evidence="3">Brinker DNA-binding domain-containing protein</fullName>
    </recommendedName>
</protein>
<dbReference type="AlphaFoldDB" id="A0AA39C8Q0"/>
<name>A0AA39C8Q0_9HYME</name>
<dbReference type="EMBL" id="JAQQBS010001423">
    <property type="protein sequence ID" value="KAK0159951.1"/>
    <property type="molecule type" value="Genomic_DNA"/>
</dbReference>
<evidence type="ECO:0000313" key="5">
    <source>
        <dbReference type="Proteomes" id="UP001168990"/>
    </source>
</evidence>
<proteinExistence type="predicted"/>
<reference evidence="4" key="2">
    <citation type="submission" date="2023-03" db="EMBL/GenBank/DDBJ databases">
        <authorList>
            <person name="Inwood S.N."/>
            <person name="Skelly J.G."/>
            <person name="Guhlin J."/>
            <person name="Harrop T.W.R."/>
            <person name="Goldson S.G."/>
            <person name="Dearden P.K."/>
        </authorList>
    </citation>
    <scope>NUCLEOTIDE SEQUENCE</scope>
    <source>
        <strain evidence="4">Irish</strain>
        <tissue evidence="4">Whole body</tissue>
    </source>
</reference>